<reference evidence="1" key="1">
    <citation type="journal article" date="2015" name="Nature">
        <title>Complex archaea that bridge the gap between prokaryotes and eukaryotes.</title>
        <authorList>
            <person name="Spang A."/>
            <person name="Saw J.H."/>
            <person name="Jorgensen S.L."/>
            <person name="Zaremba-Niedzwiedzka K."/>
            <person name="Martijn J."/>
            <person name="Lind A.E."/>
            <person name="van Eijk R."/>
            <person name="Schleper C."/>
            <person name="Guy L."/>
            <person name="Ettema T.J."/>
        </authorList>
    </citation>
    <scope>NUCLEOTIDE SEQUENCE</scope>
</reference>
<protein>
    <recommendedName>
        <fullName evidence="2">Bulb-type lectin domain-containing protein</fullName>
    </recommendedName>
</protein>
<accession>A0A0F9HC71</accession>
<dbReference type="EMBL" id="LAZR01015513">
    <property type="protein sequence ID" value="KKM10227.1"/>
    <property type="molecule type" value="Genomic_DNA"/>
</dbReference>
<comment type="caution">
    <text evidence="1">The sequence shown here is derived from an EMBL/GenBank/DDBJ whole genome shotgun (WGS) entry which is preliminary data.</text>
</comment>
<organism evidence="1">
    <name type="scientific">marine sediment metagenome</name>
    <dbReference type="NCBI Taxonomy" id="412755"/>
    <lineage>
        <taxon>unclassified sequences</taxon>
        <taxon>metagenomes</taxon>
        <taxon>ecological metagenomes</taxon>
    </lineage>
</organism>
<name>A0A0F9HC71_9ZZZZ</name>
<gene>
    <name evidence="1" type="ORF">LCGC14_1722060</name>
</gene>
<feature type="non-terminal residue" evidence="1">
    <location>
        <position position="1"/>
    </location>
</feature>
<proteinExistence type="predicted"/>
<sequence length="142" mass="15292">KYYSTTSYYKADDIIPTSDGGYALAATEEGRNKHIIVKTDSQGNIIWQKKLYSIYDSADADIAELSNGDFMIYSTNSVLRIRSDGTMDACNKLSGADFTASVSNATTATLIWNATTTDAVTNKGTSFSKDVDSSVSQICPAP</sequence>
<evidence type="ECO:0000313" key="1">
    <source>
        <dbReference type="EMBL" id="KKM10227.1"/>
    </source>
</evidence>
<dbReference type="AlphaFoldDB" id="A0A0F9HC71"/>
<evidence type="ECO:0008006" key="2">
    <source>
        <dbReference type="Google" id="ProtNLM"/>
    </source>
</evidence>